<sequence>MSTPPYVAVIFAVVIDVLLKVNGIPHSAGTEFYVLFPKTNEGDTNDLILSLDLLSLDEDAFVTVEYQLLKLSEWDEDIVRKSEEYSVPKLGMKSVFFGPEVVYPYVTRGLSKYPDSRVHIISSKPIQVLAHVYAGSEAGDSFAG</sequence>
<feature type="signal peptide" evidence="1">
    <location>
        <begin position="1"/>
        <end position="23"/>
    </location>
</feature>
<comment type="caution">
    <text evidence="2">The sequence shown here is derived from an EMBL/GenBank/DDBJ whole genome shotgun (WGS) entry which is preliminary data.</text>
</comment>
<dbReference type="AlphaFoldDB" id="A0ABD6ENP9"/>
<organism evidence="2 3">
    <name type="scientific">Gnathostoma spinigerum</name>
    <dbReference type="NCBI Taxonomy" id="75299"/>
    <lineage>
        <taxon>Eukaryota</taxon>
        <taxon>Metazoa</taxon>
        <taxon>Ecdysozoa</taxon>
        <taxon>Nematoda</taxon>
        <taxon>Chromadorea</taxon>
        <taxon>Rhabditida</taxon>
        <taxon>Spirurina</taxon>
        <taxon>Gnathostomatomorpha</taxon>
        <taxon>Gnathostomatoidea</taxon>
        <taxon>Gnathostomatidae</taxon>
        <taxon>Gnathostoma</taxon>
    </lineage>
</organism>
<dbReference type="EMBL" id="JBGFUD010002939">
    <property type="protein sequence ID" value="MFH4978172.1"/>
    <property type="molecule type" value="Genomic_DNA"/>
</dbReference>
<name>A0ABD6ENP9_9BILA</name>
<protein>
    <submittedName>
        <fullName evidence="2">Uncharacterized protein</fullName>
    </submittedName>
</protein>
<evidence type="ECO:0000313" key="3">
    <source>
        <dbReference type="Proteomes" id="UP001608902"/>
    </source>
</evidence>
<gene>
    <name evidence="2" type="ORF">AB6A40_004881</name>
</gene>
<accession>A0ABD6ENP9</accession>
<evidence type="ECO:0000256" key="1">
    <source>
        <dbReference type="SAM" id="SignalP"/>
    </source>
</evidence>
<feature type="chain" id="PRO_5044839579" evidence="1">
    <location>
        <begin position="24"/>
        <end position="144"/>
    </location>
</feature>
<proteinExistence type="predicted"/>
<keyword evidence="1" id="KW-0732">Signal</keyword>
<dbReference type="Proteomes" id="UP001608902">
    <property type="component" value="Unassembled WGS sequence"/>
</dbReference>
<reference evidence="2 3" key="1">
    <citation type="submission" date="2024-08" db="EMBL/GenBank/DDBJ databases">
        <title>Gnathostoma spinigerum genome.</title>
        <authorList>
            <person name="Gonzalez-Bertolin B."/>
            <person name="Monzon S."/>
            <person name="Zaballos A."/>
            <person name="Jimenez P."/>
            <person name="Dekumyoy P."/>
            <person name="Varona S."/>
            <person name="Cuesta I."/>
            <person name="Sumanam S."/>
            <person name="Adisakwattana P."/>
            <person name="Gasser R.B."/>
            <person name="Hernandez-Gonzalez A."/>
            <person name="Young N.D."/>
            <person name="Perteguer M.J."/>
        </authorList>
    </citation>
    <scope>NUCLEOTIDE SEQUENCE [LARGE SCALE GENOMIC DNA]</scope>
    <source>
        <strain evidence="2">AL3</strain>
        <tissue evidence="2">Liver</tissue>
    </source>
</reference>
<evidence type="ECO:0000313" key="2">
    <source>
        <dbReference type="EMBL" id="MFH4978172.1"/>
    </source>
</evidence>
<keyword evidence="3" id="KW-1185">Reference proteome</keyword>